<dbReference type="GO" id="GO:0018785">
    <property type="term" value="F:haloacetate dehalogenase activity"/>
    <property type="evidence" value="ECO:0007669"/>
    <property type="project" value="UniProtKB-EC"/>
</dbReference>
<evidence type="ECO:0000256" key="1">
    <source>
        <dbReference type="ARBA" id="ARBA00022801"/>
    </source>
</evidence>
<organism evidence="3 4">
    <name type="scientific">Raoultella terrigena</name>
    <name type="common">Klebsiella terrigena</name>
    <dbReference type="NCBI Taxonomy" id="577"/>
    <lineage>
        <taxon>Bacteria</taxon>
        <taxon>Pseudomonadati</taxon>
        <taxon>Pseudomonadota</taxon>
        <taxon>Gammaproteobacteria</taxon>
        <taxon>Enterobacterales</taxon>
        <taxon>Enterobacteriaceae</taxon>
        <taxon>Klebsiella/Raoultella group</taxon>
        <taxon>Raoultella</taxon>
    </lineage>
</organism>
<dbReference type="PRINTS" id="PR00111">
    <property type="entry name" value="ABHYDROLASE"/>
</dbReference>
<proteinExistence type="predicted"/>
<gene>
    <name evidence="3" type="primary">dehH1</name>
    <name evidence="3" type="ORF">NCTC13038_04825</name>
</gene>
<feature type="domain" description="AB hydrolase-1" evidence="2">
    <location>
        <begin position="43"/>
        <end position="292"/>
    </location>
</feature>
<dbReference type="Gene3D" id="3.40.50.1820">
    <property type="entry name" value="alpha/beta hydrolase"/>
    <property type="match status" value="1"/>
</dbReference>
<dbReference type="InterPro" id="IPR000639">
    <property type="entry name" value="Epox_hydrolase-like"/>
</dbReference>
<dbReference type="EC" id="3.8.1.3" evidence="3"/>
<reference evidence="3 4" key="1">
    <citation type="submission" date="2019-03" db="EMBL/GenBank/DDBJ databases">
        <authorList>
            <consortium name="Pathogen Informatics"/>
        </authorList>
    </citation>
    <scope>NUCLEOTIDE SEQUENCE [LARGE SCALE GENOMIC DNA]</scope>
    <source>
        <strain evidence="3 4">NCTC13038</strain>
    </source>
</reference>
<protein>
    <submittedName>
        <fullName evidence="3">Haloacetate dehalogenase H-1</fullName>
        <ecNumber evidence="3">3.8.1.3</ecNumber>
    </submittedName>
</protein>
<dbReference type="InterPro" id="IPR029058">
    <property type="entry name" value="AB_hydrolase_fold"/>
</dbReference>
<dbReference type="InterPro" id="IPR000073">
    <property type="entry name" value="AB_hydrolase_1"/>
</dbReference>
<dbReference type="PANTHER" id="PTHR43329">
    <property type="entry name" value="EPOXIDE HYDROLASE"/>
    <property type="match status" value="1"/>
</dbReference>
<dbReference type="EMBL" id="CAADJG010000002">
    <property type="protein sequence ID" value="VFS83795.1"/>
    <property type="molecule type" value="Genomic_DNA"/>
</dbReference>
<dbReference type="AlphaFoldDB" id="A0A485CGR6"/>
<dbReference type="Pfam" id="PF00561">
    <property type="entry name" value="Abhydrolase_1"/>
    <property type="match status" value="1"/>
</dbReference>
<evidence type="ECO:0000313" key="3">
    <source>
        <dbReference type="EMBL" id="VFS83795.1"/>
    </source>
</evidence>
<accession>A0A485CGR6</accession>
<dbReference type="PRINTS" id="PR00412">
    <property type="entry name" value="EPOXHYDRLASE"/>
</dbReference>
<evidence type="ECO:0000313" key="4">
    <source>
        <dbReference type="Proteomes" id="UP000332594"/>
    </source>
</evidence>
<evidence type="ECO:0000259" key="2">
    <source>
        <dbReference type="Pfam" id="PF00561"/>
    </source>
</evidence>
<sequence length="306" mass="34203">MIDTAEGIKDKGESAFIPGFRLLDVELGNGIRLRAAVGGQGEPLLMLHGHPQNHVTWRKIAPTLARHFTVIMPDIRGYGDSSKPPSDPEHRAYSKREMAKDIVLLMARLGFNDGFAFVGHDRGARVGHRLALDYPQQVKRSVFIDIAPTATMYERTDKAFATRYFWWFFLIQPAPLPEKLVASDPAFFLQKHINGQLKTPGATEPEVFAEYLRCYQNPETLRAVCEDYRAAATIDLADDEADKHLRIGSPLLALWGAKGTVGQLYDVTSTWQEKALNVSGVPMPCGHSPQEECPEEMLRVIMPFLS</sequence>
<name>A0A485CGR6_RAOTE</name>
<keyword evidence="1 3" id="KW-0378">Hydrolase</keyword>
<dbReference type="SUPFAM" id="SSF53474">
    <property type="entry name" value="alpha/beta-Hydrolases"/>
    <property type="match status" value="1"/>
</dbReference>
<dbReference type="Proteomes" id="UP000332594">
    <property type="component" value="Unassembled WGS sequence"/>
</dbReference>